<dbReference type="SUPFAM" id="SSF55347">
    <property type="entry name" value="Glyceraldehyde-3-phosphate dehydrogenase-like, C-terminal domain"/>
    <property type="match status" value="1"/>
</dbReference>
<protein>
    <submittedName>
        <fullName evidence="3">Scyllo-inositol 2-dehydrogenase (NAD(+))</fullName>
        <ecNumber evidence="3">1.1.1.370</ecNumber>
    </submittedName>
</protein>
<dbReference type="InterPro" id="IPR051450">
    <property type="entry name" value="Gfo/Idh/MocA_Oxidoreductases"/>
</dbReference>
<evidence type="ECO:0000313" key="3">
    <source>
        <dbReference type="EMBL" id="MPM50389.1"/>
    </source>
</evidence>
<dbReference type="Gene3D" id="3.30.360.10">
    <property type="entry name" value="Dihydrodipicolinate Reductase, domain 2"/>
    <property type="match status" value="1"/>
</dbReference>
<dbReference type="InterPro" id="IPR036291">
    <property type="entry name" value="NAD(P)-bd_dom_sf"/>
</dbReference>
<dbReference type="EC" id="1.1.1.370" evidence="3"/>
<proteinExistence type="predicted"/>
<name>A0A645AAZ2_9ZZZZ</name>
<comment type="caution">
    <text evidence="3">The sequence shown here is derived from an EMBL/GenBank/DDBJ whole genome shotgun (WGS) entry which is preliminary data.</text>
</comment>
<evidence type="ECO:0000259" key="1">
    <source>
        <dbReference type="Pfam" id="PF01408"/>
    </source>
</evidence>
<dbReference type="GO" id="GO:0016491">
    <property type="term" value="F:oxidoreductase activity"/>
    <property type="evidence" value="ECO:0007669"/>
    <property type="project" value="UniProtKB-KW"/>
</dbReference>
<accession>A0A645AAZ2</accession>
<dbReference type="PANTHER" id="PTHR43377">
    <property type="entry name" value="BILIVERDIN REDUCTASE A"/>
    <property type="match status" value="1"/>
</dbReference>
<dbReference type="GO" id="GO:0000166">
    <property type="term" value="F:nucleotide binding"/>
    <property type="evidence" value="ECO:0007669"/>
    <property type="project" value="InterPro"/>
</dbReference>
<dbReference type="InterPro" id="IPR000683">
    <property type="entry name" value="Gfo/Idh/MocA-like_OxRdtase_N"/>
</dbReference>
<dbReference type="EMBL" id="VSSQ01012948">
    <property type="protein sequence ID" value="MPM50389.1"/>
    <property type="molecule type" value="Genomic_DNA"/>
</dbReference>
<dbReference type="InterPro" id="IPR055170">
    <property type="entry name" value="GFO_IDH_MocA-like_dom"/>
</dbReference>
<feature type="domain" description="Gfo/Idh/MocA-like oxidoreductase N-terminal" evidence="1">
    <location>
        <begin position="4"/>
        <end position="97"/>
    </location>
</feature>
<dbReference type="SUPFAM" id="SSF51735">
    <property type="entry name" value="NAD(P)-binding Rossmann-fold domains"/>
    <property type="match status" value="1"/>
</dbReference>
<dbReference type="Gene3D" id="3.40.50.720">
    <property type="entry name" value="NAD(P)-binding Rossmann-like Domain"/>
    <property type="match status" value="1"/>
</dbReference>
<dbReference type="Pfam" id="PF01408">
    <property type="entry name" value="GFO_IDH_MocA"/>
    <property type="match status" value="1"/>
</dbReference>
<evidence type="ECO:0000259" key="2">
    <source>
        <dbReference type="Pfam" id="PF22725"/>
    </source>
</evidence>
<feature type="domain" description="GFO/IDH/MocA-like oxidoreductase" evidence="2">
    <location>
        <begin position="134"/>
        <end position="243"/>
    </location>
</feature>
<gene>
    <name evidence="3" type="primary">iolX_8</name>
    <name evidence="3" type="ORF">SDC9_97128</name>
</gene>
<sequence>MKACFFGMGSIGMRHARNLRHLLGIRGQKVEIHALRSGRGGEMPEGLADRRCASWDDLEPPYDLVFITNPTVMHYETLLKAESLGKSIFIEKPVFHSSSVASGIPRSLSGKTIHVACPMRFHPIIEHLKARLPGKVFAARLLCSSYLPDWRKGRDYRTVYSARRELGGGVALDLIHELDYARWLFGEPEKVVRVSGKYSTLETDCDDGAAYIMTCGGRLVEVHLDYFGRKPRREMELFCEDDTFICDLLRRTMTSLLSGETTSFPQEDLYEKEMAYFLDLSEKGEQSFNSLEDGLTTLRIAEGGEIE</sequence>
<dbReference type="Pfam" id="PF22725">
    <property type="entry name" value="GFO_IDH_MocA_C3"/>
    <property type="match status" value="1"/>
</dbReference>
<reference evidence="3" key="1">
    <citation type="submission" date="2019-08" db="EMBL/GenBank/DDBJ databases">
        <authorList>
            <person name="Kucharzyk K."/>
            <person name="Murdoch R.W."/>
            <person name="Higgins S."/>
            <person name="Loffler F."/>
        </authorList>
    </citation>
    <scope>NUCLEOTIDE SEQUENCE</scope>
</reference>
<organism evidence="3">
    <name type="scientific">bioreactor metagenome</name>
    <dbReference type="NCBI Taxonomy" id="1076179"/>
    <lineage>
        <taxon>unclassified sequences</taxon>
        <taxon>metagenomes</taxon>
        <taxon>ecological metagenomes</taxon>
    </lineage>
</organism>
<dbReference type="PANTHER" id="PTHR43377:SF1">
    <property type="entry name" value="BILIVERDIN REDUCTASE A"/>
    <property type="match status" value="1"/>
</dbReference>
<keyword evidence="3" id="KW-0560">Oxidoreductase</keyword>
<dbReference type="AlphaFoldDB" id="A0A645AAZ2"/>